<evidence type="ECO:0000313" key="2">
    <source>
        <dbReference type="Proteomes" id="UP001333110"/>
    </source>
</evidence>
<evidence type="ECO:0000313" key="1">
    <source>
        <dbReference type="EMBL" id="KAK4833073.1"/>
    </source>
</evidence>
<comment type="caution">
    <text evidence="1">The sequence shown here is derived from an EMBL/GenBank/DDBJ whole genome shotgun (WGS) entry which is preliminary data.</text>
</comment>
<dbReference type="PANTHER" id="PTHR33332">
    <property type="entry name" value="REVERSE TRANSCRIPTASE DOMAIN-CONTAINING PROTEIN"/>
    <property type="match status" value="1"/>
</dbReference>
<proteinExistence type="predicted"/>
<sequence length="316" mass="36621">MFETLTLSVSHNKTEVTPFYTNDFYLSKLEKLKTTKDRVLGLKKKSFDIDSGIECTLRKLSDDIKLSGAVDSLEGRDAIQKDLDRLEEQACANIMKFNKAKLKVLHLGWGNPQYQYRLGKEWTETSPVEKDLGILLDKKLDMSWQCELVAQKANRILGCKERSVAGRSRESTLVRPHLEYCVQLWGPQCKRDVDLLERVQRRATKMVSGLEHLSYEERLKELVLFNLEKRQLQGYLIVALQYTKGVSFLDPELHHLMIIAADIRVVEISHDNHRREFQSIKSSHPQQRGTSSILLECQGDLEKVFQSTWCRIVYFM</sequence>
<accession>A0AAN7SMM9</accession>
<dbReference type="EMBL" id="JAUNZN010000001">
    <property type="protein sequence ID" value="KAK4833073.1"/>
    <property type="molecule type" value="Genomic_DNA"/>
</dbReference>
<gene>
    <name evidence="1" type="ORF">QYF61_027735</name>
</gene>
<organism evidence="1 2">
    <name type="scientific">Mycteria americana</name>
    <name type="common">Wood stork</name>
    <dbReference type="NCBI Taxonomy" id="33587"/>
    <lineage>
        <taxon>Eukaryota</taxon>
        <taxon>Metazoa</taxon>
        <taxon>Chordata</taxon>
        <taxon>Craniata</taxon>
        <taxon>Vertebrata</taxon>
        <taxon>Euteleostomi</taxon>
        <taxon>Archelosauria</taxon>
        <taxon>Archosauria</taxon>
        <taxon>Dinosauria</taxon>
        <taxon>Saurischia</taxon>
        <taxon>Theropoda</taxon>
        <taxon>Coelurosauria</taxon>
        <taxon>Aves</taxon>
        <taxon>Neognathae</taxon>
        <taxon>Neoaves</taxon>
        <taxon>Aequornithes</taxon>
        <taxon>Ciconiiformes</taxon>
        <taxon>Ciconiidae</taxon>
        <taxon>Mycteria</taxon>
    </lineage>
</organism>
<evidence type="ECO:0008006" key="3">
    <source>
        <dbReference type="Google" id="ProtNLM"/>
    </source>
</evidence>
<name>A0AAN7SMM9_MYCAM</name>
<dbReference type="Proteomes" id="UP001333110">
    <property type="component" value="Unassembled WGS sequence"/>
</dbReference>
<protein>
    <recommendedName>
        <fullName evidence="3">Rna-directed dna polymerase from mobile element jockey-like</fullName>
    </recommendedName>
</protein>
<reference evidence="1 2" key="1">
    <citation type="journal article" date="2023" name="J. Hered.">
        <title>Chromosome-level genome of the wood stork (Mycteria americana) provides insight into avian chromosome evolution.</title>
        <authorList>
            <person name="Flamio R. Jr."/>
            <person name="Ramstad K.M."/>
        </authorList>
    </citation>
    <scope>NUCLEOTIDE SEQUENCE [LARGE SCALE GENOMIC DNA]</scope>
    <source>
        <strain evidence="1">JAX WOST 10</strain>
    </source>
</reference>
<keyword evidence="2" id="KW-1185">Reference proteome</keyword>
<dbReference type="AlphaFoldDB" id="A0AAN7SMM9"/>